<reference evidence="1 2" key="1">
    <citation type="submission" date="2020-08" db="EMBL/GenBank/DDBJ databases">
        <title>Genomic Encyclopedia of Type Strains, Phase IV (KMG-IV): sequencing the most valuable type-strain genomes for metagenomic binning, comparative biology and taxonomic classification.</title>
        <authorList>
            <person name="Goeker M."/>
        </authorList>
    </citation>
    <scope>NUCLEOTIDE SEQUENCE [LARGE SCALE GENOMIC DNA]</scope>
    <source>
        <strain evidence="1 2">DSM 101730</strain>
    </source>
</reference>
<comment type="caution">
    <text evidence="1">The sequence shown here is derived from an EMBL/GenBank/DDBJ whole genome shotgun (WGS) entry which is preliminary data.</text>
</comment>
<dbReference type="Proteomes" id="UP000549457">
    <property type="component" value="Unassembled WGS sequence"/>
</dbReference>
<sequence>MISAHTQFQAARAWMDFSLAYGQMCVASAEIITRRCMRMAQGVMTGPEAAGMVLEKATAFATAMERAVVAAAAGAEPVRIASAALRPYSAKTRLNVRRLRR</sequence>
<organism evidence="1 2">
    <name type="scientific">Amaricoccus macauensis</name>
    <dbReference type="NCBI Taxonomy" id="57001"/>
    <lineage>
        <taxon>Bacteria</taxon>
        <taxon>Pseudomonadati</taxon>
        <taxon>Pseudomonadota</taxon>
        <taxon>Alphaproteobacteria</taxon>
        <taxon>Rhodobacterales</taxon>
        <taxon>Paracoccaceae</taxon>
        <taxon>Amaricoccus</taxon>
    </lineage>
</organism>
<name>A0A840SRV3_9RHOB</name>
<evidence type="ECO:0000313" key="2">
    <source>
        <dbReference type="Proteomes" id="UP000549457"/>
    </source>
</evidence>
<evidence type="ECO:0008006" key="3">
    <source>
        <dbReference type="Google" id="ProtNLM"/>
    </source>
</evidence>
<evidence type="ECO:0000313" key="1">
    <source>
        <dbReference type="EMBL" id="MBB5221952.1"/>
    </source>
</evidence>
<accession>A0A840SRV3</accession>
<dbReference type="RefSeq" id="WP_184148391.1">
    <property type="nucleotide sequence ID" value="NZ_JACHFM010000002.1"/>
</dbReference>
<keyword evidence="2" id="KW-1185">Reference proteome</keyword>
<dbReference type="AlphaFoldDB" id="A0A840SRV3"/>
<dbReference type="EMBL" id="JACHFM010000002">
    <property type="protein sequence ID" value="MBB5221952.1"/>
    <property type="molecule type" value="Genomic_DNA"/>
</dbReference>
<protein>
    <recommendedName>
        <fullName evidence="3">Antifreeze protein</fullName>
    </recommendedName>
</protein>
<gene>
    <name evidence="1" type="ORF">HNP73_001888</name>
</gene>
<proteinExistence type="predicted"/>